<dbReference type="EMBL" id="OU900096">
    <property type="protein sequence ID" value="CAG9860542.1"/>
    <property type="molecule type" value="Genomic_DNA"/>
</dbReference>
<dbReference type="Proteomes" id="UP001153712">
    <property type="component" value="Chromosome 3"/>
</dbReference>
<reference evidence="1" key="1">
    <citation type="submission" date="2022-01" db="EMBL/GenBank/DDBJ databases">
        <authorList>
            <person name="King R."/>
        </authorList>
    </citation>
    <scope>NUCLEOTIDE SEQUENCE</scope>
</reference>
<accession>A0A9N9TRR7</accession>
<name>A0A9N9TRR7_PHYSR</name>
<gene>
    <name evidence="1" type="ORF">PHYEVI_LOCUS6894</name>
</gene>
<sequence length="259" mass="30391">MTGKAPFKDFCDCLYKCAESIEDDLKESMTGIEEILKNGETIDIQLPFQKVKIYHYNEILHLMKDVKISIKKILYHDKSIRRLENTRQLSEEEIKNYVTVKSKSTDDLTIAEPILRKPRRRTLSSTLYTLSTWEAYMKRKEDEVPEEIKETNATISKRNKLNNKQKQKRKLVSTTFNDILDTNIDDEFNSDFCKENFLNEEEEENNHDDDEKIVENEFCGNGSNTHETCDDSNLLCESITKPRIVDIIYKKQGEKNQVE</sequence>
<organism evidence="1 2">
    <name type="scientific">Phyllotreta striolata</name>
    <name type="common">Striped flea beetle</name>
    <name type="synonym">Crioceris striolata</name>
    <dbReference type="NCBI Taxonomy" id="444603"/>
    <lineage>
        <taxon>Eukaryota</taxon>
        <taxon>Metazoa</taxon>
        <taxon>Ecdysozoa</taxon>
        <taxon>Arthropoda</taxon>
        <taxon>Hexapoda</taxon>
        <taxon>Insecta</taxon>
        <taxon>Pterygota</taxon>
        <taxon>Neoptera</taxon>
        <taxon>Endopterygota</taxon>
        <taxon>Coleoptera</taxon>
        <taxon>Polyphaga</taxon>
        <taxon>Cucujiformia</taxon>
        <taxon>Chrysomeloidea</taxon>
        <taxon>Chrysomelidae</taxon>
        <taxon>Galerucinae</taxon>
        <taxon>Alticini</taxon>
        <taxon>Phyllotreta</taxon>
    </lineage>
</organism>
<proteinExistence type="predicted"/>
<keyword evidence="2" id="KW-1185">Reference proteome</keyword>
<dbReference type="OrthoDB" id="6779030at2759"/>
<evidence type="ECO:0000313" key="1">
    <source>
        <dbReference type="EMBL" id="CAG9860542.1"/>
    </source>
</evidence>
<evidence type="ECO:0000313" key="2">
    <source>
        <dbReference type="Proteomes" id="UP001153712"/>
    </source>
</evidence>
<protein>
    <submittedName>
        <fullName evidence="1">Uncharacterized protein</fullName>
    </submittedName>
</protein>
<dbReference type="AlphaFoldDB" id="A0A9N9TRR7"/>